<accession>A0ABZ2L242</accession>
<proteinExistence type="inferred from homology"/>
<dbReference type="Proteomes" id="UP001374803">
    <property type="component" value="Chromosome"/>
</dbReference>
<dbReference type="PANTHER" id="PTHR35024">
    <property type="entry name" value="HYPOTHETICAL CYTOSOLIC PROTEIN"/>
    <property type="match status" value="1"/>
</dbReference>
<feature type="compositionally biased region" description="Basic and acidic residues" evidence="2">
    <location>
        <begin position="151"/>
        <end position="169"/>
    </location>
</feature>
<organism evidence="3 4">
    <name type="scientific">Pendulispora rubella</name>
    <dbReference type="NCBI Taxonomy" id="2741070"/>
    <lineage>
        <taxon>Bacteria</taxon>
        <taxon>Pseudomonadati</taxon>
        <taxon>Myxococcota</taxon>
        <taxon>Myxococcia</taxon>
        <taxon>Myxococcales</taxon>
        <taxon>Sorangiineae</taxon>
        <taxon>Pendulisporaceae</taxon>
        <taxon>Pendulispora</taxon>
    </lineage>
</organism>
<sequence>MIDKSSSAASAPGTAAVKQTLVEEGTTFKGSLTSNCPIVVKGRIEGDVAAPSLNVSTSGSVSGSVKVTDLRSAGELSGDFESETVQLSGVIKDNTRLRAKSLEVRLAVPNGKMQVVFGECTLDVGEPLTKEEVIKAAAAPPVEAKPVEPAPEAKADDKKGGKDKDKDGGKGGGGDTKPSVHPKDGKEEGANGAAADATK</sequence>
<reference evidence="3" key="1">
    <citation type="submission" date="2021-12" db="EMBL/GenBank/DDBJ databases">
        <title>Discovery of the Pendulisporaceae a myxobacterial family with distinct sporulation behavior and unique specialized metabolism.</title>
        <authorList>
            <person name="Garcia R."/>
            <person name="Popoff A."/>
            <person name="Bader C.D."/>
            <person name="Loehr J."/>
            <person name="Walesch S."/>
            <person name="Walt C."/>
            <person name="Boldt J."/>
            <person name="Bunk B."/>
            <person name="Haeckl F.J.F.P.J."/>
            <person name="Gunesch A.P."/>
            <person name="Birkelbach J."/>
            <person name="Nuebel U."/>
            <person name="Pietschmann T."/>
            <person name="Bach T."/>
            <person name="Mueller R."/>
        </authorList>
    </citation>
    <scope>NUCLEOTIDE SEQUENCE</scope>
    <source>
        <strain evidence="3">MSr11367</strain>
    </source>
</reference>
<gene>
    <name evidence="3" type="ORF">LVJ94_42840</name>
</gene>
<keyword evidence="4" id="KW-1185">Reference proteome</keyword>
<feature type="region of interest" description="Disordered" evidence="2">
    <location>
        <begin position="137"/>
        <end position="199"/>
    </location>
</feature>
<evidence type="ECO:0000256" key="1">
    <source>
        <dbReference type="ARBA" id="ARBA00044755"/>
    </source>
</evidence>
<protein>
    <submittedName>
        <fullName evidence="3">Polymer-forming cytoskeletal protein</fullName>
    </submittedName>
</protein>
<evidence type="ECO:0000313" key="4">
    <source>
        <dbReference type="Proteomes" id="UP001374803"/>
    </source>
</evidence>
<dbReference type="RefSeq" id="WP_394833261.1">
    <property type="nucleotide sequence ID" value="NZ_CP089929.1"/>
</dbReference>
<dbReference type="InterPro" id="IPR007607">
    <property type="entry name" value="BacA/B"/>
</dbReference>
<dbReference type="EMBL" id="CP089983">
    <property type="protein sequence ID" value="WXB03629.1"/>
    <property type="molecule type" value="Genomic_DNA"/>
</dbReference>
<dbReference type="Pfam" id="PF04519">
    <property type="entry name" value="Bactofilin"/>
    <property type="match status" value="1"/>
</dbReference>
<name>A0ABZ2L242_9BACT</name>
<comment type="similarity">
    <text evidence="1">Belongs to the bactofilin family.</text>
</comment>
<evidence type="ECO:0000256" key="2">
    <source>
        <dbReference type="SAM" id="MobiDB-lite"/>
    </source>
</evidence>
<evidence type="ECO:0000313" key="3">
    <source>
        <dbReference type="EMBL" id="WXB03629.1"/>
    </source>
</evidence>
<dbReference type="PANTHER" id="PTHR35024:SF4">
    <property type="entry name" value="POLYMER-FORMING CYTOSKELETAL PROTEIN"/>
    <property type="match status" value="1"/>
</dbReference>